<evidence type="ECO:0000256" key="4">
    <source>
        <dbReference type="ARBA" id="ARBA00022514"/>
    </source>
</evidence>
<evidence type="ECO:0000313" key="16">
    <source>
        <dbReference type="EMBL" id="MBN3281880.1"/>
    </source>
</evidence>
<evidence type="ECO:0000313" key="17">
    <source>
        <dbReference type="Proteomes" id="UP001166093"/>
    </source>
</evidence>
<feature type="non-terminal residue" evidence="16">
    <location>
        <position position="344"/>
    </location>
</feature>
<protein>
    <recommendedName>
        <fullName evidence="3">Interleukin-23 subunit alpha</fullName>
    </recommendedName>
    <alternativeName>
        <fullName evidence="13">Interleukin-23 subunit p19</fullName>
    </alternativeName>
</protein>
<dbReference type="Pfam" id="PF16649">
    <property type="entry name" value="IL23"/>
    <property type="match status" value="1"/>
</dbReference>
<evidence type="ECO:0000256" key="12">
    <source>
        <dbReference type="ARBA" id="ARBA00023198"/>
    </source>
</evidence>
<dbReference type="PANTHER" id="PTHR15947">
    <property type="entry name" value="SGRF"/>
    <property type="match status" value="1"/>
</dbReference>
<comment type="subcellular location">
    <subcellularLocation>
        <location evidence="1">Secreted</location>
    </subcellularLocation>
</comment>
<evidence type="ECO:0000256" key="14">
    <source>
        <dbReference type="ARBA" id="ARBA00045298"/>
    </source>
</evidence>
<reference evidence="16" key="1">
    <citation type="journal article" date="2021" name="Cell">
        <title>Tracing the genetic footprints of vertebrate landing in non-teleost ray-finned fishes.</title>
        <authorList>
            <person name="Bi X."/>
            <person name="Wang K."/>
            <person name="Yang L."/>
            <person name="Pan H."/>
            <person name="Jiang H."/>
            <person name="Wei Q."/>
            <person name="Fang M."/>
            <person name="Yu H."/>
            <person name="Zhu C."/>
            <person name="Cai Y."/>
            <person name="He Y."/>
            <person name="Gan X."/>
            <person name="Zeng H."/>
            <person name="Yu D."/>
            <person name="Zhu Y."/>
            <person name="Jiang H."/>
            <person name="Qiu Q."/>
            <person name="Yang H."/>
            <person name="Zhang Y.E."/>
            <person name="Wang W."/>
            <person name="Zhu M."/>
            <person name="He S."/>
            <person name="Zhang G."/>
        </authorList>
    </citation>
    <scope>NUCLEOTIDE SEQUENCE</scope>
    <source>
        <strain evidence="16">Pddl_001</strain>
    </source>
</reference>
<keyword evidence="9" id="KW-0051">Antiviral defense</keyword>
<evidence type="ECO:0000256" key="5">
    <source>
        <dbReference type="ARBA" id="ARBA00022525"/>
    </source>
</evidence>
<gene>
    <name evidence="16" type="primary">Il23a</name>
    <name evidence="16" type="ORF">GTO93_0014855</name>
</gene>
<keyword evidence="4" id="KW-0202">Cytokine</keyword>
<accession>A0ABS2Y6W2</accession>
<evidence type="ECO:0000256" key="1">
    <source>
        <dbReference type="ARBA" id="ARBA00004613"/>
    </source>
</evidence>
<sequence length="344" mass="38419">MLPIVWTSLVQVQAIPLSTEGRSSPGGGAQLAKCRLGEGGLGWLGCPQLPAHQRPLWSGWAPAGLPSTQLIALSVKNSTGVNDQISAEYIWKISMRSFRLRSAEKRALCLVLPRILQHSRTRLQHVPEQRDSGSHSAATPAALLTNGSAEQPGAFTRTLEYLQRQSDAAQQTHSSITIQGQFVQKFNLWNSTLNNQLKCVLFVLQFSSEEEVNAPIKECIPRIEAHDRCDPAGLRSQEQPCLLKIYQILHYYRNLFGENSVFKGDEFHDLARTLSQLLQQLKGHGVAVENLSSDCIPAEDWKRWFLQRHYMERLKSFSIIVARVFTPGNPSKHDVTGMPQCVTS</sequence>
<evidence type="ECO:0000256" key="7">
    <source>
        <dbReference type="ARBA" id="ARBA00022729"/>
    </source>
</evidence>
<evidence type="ECO:0000256" key="11">
    <source>
        <dbReference type="ARBA" id="ARBA00023157"/>
    </source>
</evidence>
<dbReference type="PANTHER" id="PTHR15947:SF0">
    <property type="entry name" value="INTERLEUKIN-23 SUBUNIT ALPHA"/>
    <property type="match status" value="1"/>
</dbReference>
<dbReference type="InterPro" id="IPR010831">
    <property type="entry name" value="IL-23_alpha"/>
</dbReference>
<evidence type="ECO:0000256" key="2">
    <source>
        <dbReference type="ARBA" id="ARBA00007432"/>
    </source>
</evidence>
<comment type="similarity">
    <text evidence="2">Belongs to the IL-6 superfamily.</text>
</comment>
<proteinExistence type="inferred from homology"/>
<organism evidence="16 17">
    <name type="scientific">Polyodon spathula</name>
    <name type="common">North American paddlefish</name>
    <name type="synonym">Squalus spathula</name>
    <dbReference type="NCBI Taxonomy" id="7913"/>
    <lineage>
        <taxon>Eukaryota</taxon>
        <taxon>Metazoa</taxon>
        <taxon>Chordata</taxon>
        <taxon>Craniata</taxon>
        <taxon>Vertebrata</taxon>
        <taxon>Euteleostomi</taxon>
        <taxon>Actinopterygii</taxon>
        <taxon>Chondrostei</taxon>
        <taxon>Acipenseriformes</taxon>
        <taxon>Polyodontidae</taxon>
        <taxon>Polyodon</taxon>
    </lineage>
</organism>
<evidence type="ECO:0000256" key="3">
    <source>
        <dbReference type="ARBA" id="ARBA00015012"/>
    </source>
</evidence>
<comment type="subunit">
    <text evidence="15">Heterodimer with IL12B; disulfide-linked. The heterodimer is known as interleukin IL-23. Interacts with IL23R; this interaction enables recruitment of IL12RB1.</text>
</comment>
<comment type="function">
    <text evidence="14">Associates with IL12B to form the pro-inflammatory cytokine IL-23 that plays different roles in innate and adaptive immunity. Released by antigen-presenting cells such as dendritic cells or macrophages, binds to a heterodimeric receptor complex composed of IL12RB1 and IL23R to activate JAK2 and TYK2 which then phosphorylate the receptor to form a docking site leading to the phosphorylation of STAT3 and STAT4. This process leads to activation of several pathways including p38 MAPK or NF-kappa-B and promotes the production of pro-inflammatory cytokines such as interleukin-17A/IL17A. In turn, participates in the early and effective intracellular bacterial clearance. Promotes the expansion and survival of T-helper 17 cells, a CD4-positive helper T-cell subset that produces IL-17, as well as other IL-17-producing cells.</text>
</comment>
<evidence type="ECO:0000256" key="10">
    <source>
        <dbReference type="ARBA" id="ARBA00023148"/>
    </source>
</evidence>
<evidence type="ECO:0000256" key="9">
    <source>
        <dbReference type="ARBA" id="ARBA00023118"/>
    </source>
</evidence>
<keyword evidence="5" id="KW-0964">Secreted</keyword>
<name>A0ABS2Y6W2_POLSP</name>
<keyword evidence="7" id="KW-0732">Signal</keyword>
<evidence type="ECO:0000256" key="8">
    <source>
        <dbReference type="ARBA" id="ARBA00022859"/>
    </source>
</evidence>
<dbReference type="Proteomes" id="UP001166093">
    <property type="component" value="Unassembled WGS sequence"/>
</dbReference>
<evidence type="ECO:0000256" key="6">
    <source>
        <dbReference type="ARBA" id="ARBA00022588"/>
    </source>
</evidence>
<dbReference type="InterPro" id="IPR009079">
    <property type="entry name" value="4_helix_cytokine-like_core"/>
</dbReference>
<evidence type="ECO:0000256" key="13">
    <source>
        <dbReference type="ARBA" id="ARBA00030230"/>
    </source>
</evidence>
<keyword evidence="6" id="KW-0399">Innate immunity</keyword>
<evidence type="ECO:0000256" key="15">
    <source>
        <dbReference type="ARBA" id="ARBA00046461"/>
    </source>
</evidence>
<keyword evidence="17" id="KW-1185">Reference proteome</keyword>
<keyword evidence="8" id="KW-0391">Immunity</keyword>
<keyword evidence="11" id="KW-1015">Disulfide bond</keyword>
<keyword evidence="10" id="KW-0797">Tissue remodeling</keyword>
<comment type="caution">
    <text evidence="16">The sequence shown here is derived from an EMBL/GenBank/DDBJ whole genome shotgun (WGS) entry which is preliminary data.</text>
</comment>
<keyword evidence="12" id="KW-0395">Inflammatory response</keyword>
<dbReference type="Gene3D" id="1.20.1250.10">
    <property type="match status" value="1"/>
</dbReference>
<dbReference type="EMBL" id="JAAWVQ010112330">
    <property type="protein sequence ID" value="MBN3281880.1"/>
    <property type="molecule type" value="Genomic_DNA"/>
</dbReference>
<dbReference type="SUPFAM" id="SSF47266">
    <property type="entry name" value="4-helical cytokines"/>
    <property type="match status" value="1"/>
</dbReference>
<feature type="non-terminal residue" evidence="16">
    <location>
        <position position="1"/>
    </location>
</feature>